<dbReference type="Pfam" id="PF10502">
    <property type="entry name" value="Peptidase_S26"/>
    <property type="match status" value="1"/>
</dbReference>
<proteinExistence type="predicted"/>
<reference evidence="3 4" key="1">
    <citation type="submission" date="2019-03" db="EMBL/GenBank/DDBJ databases">
        <title>Three New Species of Nocardioides, Nocardioides euryhalodurans sp. nov., Nocardioides seonyuensis sp. nov. and Nocardioides eburneoflavus sp. nov., Iolated from Soil.</title>
        <authorList>
            <person name="Roh S.G."/>
            <person name="Lee C."/>
            <person name="Kim M.-K."/>
            <person name="Kim S.B."/>
        </authorList>
    </citation>
    <scope>NUCLEOTIDE SEQUENCE [LARGE SCALE GENOMIC DNA]</scope>
    <source>
        <strain evidence="3 4">MMS17-SY117</strain>
    </source>
</reference>
<keyword evidence="1" id="KW-0472">Membrane</keyword>
<protein>
    <recommendedName>
        <fullName evidence="2">Peptidase S26 domain-containing protein</fullName>
    </recommendedName>
</protein>
<evidence type="ECO:0000259" key="2">
    <source>
        <dbReference type="Pfam" id="PF10502"/>
    </source>
</evidence>
<gene>
    <name evidence="3" type="ORF">EXE57_16740</name>
</gene>
<evidence type="ECO:0000313" key="4">
    <source>
        <dbReference type="Proteomes" id="UP000294894"/>
    </source>
</evidence>
<feature type="domain" description="Peptidase S26" evidence="2">
    <location>
        <begin position="20"/>
        <end position="107"/>
    </location>
</feature>
<organism evidence="3 4">
    <name type="scientific">Nocardioides euryhalodurans</name>
    <dbReference type="NCBI Taxonomy" id="2518370"/>
    <lineage>
        <taxon>Bacteria</taxon>
        <taxon>Bacillati</taxon>
        <taxon>Actinomycetota</taxon>
        <taxon>Actinomycetes</taxon>
        <taxon>Propionibacteriales</taxon>
        <taxon>Nocardioidaceae</taxon>
        <taxon>Nocardioides</taxon>
    </lineage>
</organism>
<evidence type="ECO:0000313" key="3">
    <source>
        <dbReference type="EMBL" id="QBR93738.1"/>
    </source>
</evidence>
<dbReference type="AlphaFoldDB" id="A0A4P7GNF2"/>
<dbReference type="OrthoDB" id="4315104at2"/>
<feature type="transmembrane region" description="Helical" evidence="1">
    <location>
        <begin position="20"/>
        <end position="38"/>
    </location>
</feature>
<dbReference type="Proteomes" id="UP000294894">
    <property type="component" value="Chromosome"/>
</dbReference>
<dbReference type="InterPro" id="IPR019533">
    <property type="entry name" value="Peptidase_S26"/>
</dbReference>
<dbReference type="InterPro" id="IPR036286">
    <property type="entry name" value="LexA/Signal_pep-like_sf"/>
</dbReference>
<feature type="transmembrane region" description="Helical" evidence="1">
    <location>
        <begin position="141"/>
        <end position="162"/>
    </location>
</feature>
<keyword evidence="1" id="KW-1133">Transmembrane helix</keyword>
<evidence type="ECO:0000256" key="1">
    <source>
        <dbReference type="SAM" id="Phobius"/>
    </source>
</evidence>
<sequence>MEITTRPRSHRWRRWGARLWLVTILMAVGLLVPAALGLSQDPVADDTMAGSLDRGSLVFGRPVRAVEGLAVGDVISFRAPPPGSREMVTRRVVAIDGGQVWTRGDAVLDPDPWVLQGNTAEPVRVVFALPLAGYPQLLMPWLTWAVVALLLSCAAVAVSVLARRQAGRERVVTSPGRDRAPAVA</sequence>
<dbReference type="RefSeq" id="WP_135079458.1">
    <property type="nucleotide sequence ID" value="NZ_CP038267.1"/>
</dbReference>
<accession>A0A4P7GNF2</accession>
<dbReference type="SUPFAM" id="SSF51306">
    <property type="entry name" value="LexA/Signal peptidase"/>
    <property type="match status" value="1"/>
</dbReference>
<dbReference type="KEGG" id="noy:EXE57_16740"/>
<keyword evidence="1" id="KW-0812">Transmembrane</keyword>
<keyword evidence="4" id="KW-1185">Reference proteome</keyword>
<name>A0A4P7GNF2_9ACTN</name>
<dbReference type="EMBL" id="CP038267">
    <property type="protein sequence ID" value="QBR93738.1"/>
    <property type="molecule type" value="Genomic_DNA"/>
</dbReference>